<accession>D4TW37</accession>
<proteinExistence type="predicted"/>
<dbReference type="AlphaFoldDB" id="D4TW37"/>
<name>D4TW37_9ACTO</name>
<dbReference type="Proteomes" id="UP000003150">
    <property type="component" value="Unassembled WGS sequence"/>
</dbReference>
<sequence length="40" mass="4183">MQGGVARRGKLLICCVFLTICRCSGKGSGPTLSARGLKED</sequence>
<gene>
    <name evidence="1" type="ORF">HMPREF0970_00145</name>
</gene>
<evidence type="ECO:0000313" key="1">
    <source>
        <dbReference type="EMBL" id="EFF80887.1"/>
    </source>
</evidence>
<evidence type="ECO:0000313" key="2">
    <source>
        <dbReference type="Proteomes" id="UP000003150"/>
    </source>
</evidence>
<reference evidence="1 2" key="1">
    <citation type="submission" date="2009-10" db="EMBL/GenBank/DDBJ databases">
        <authorList>
            <person name="Weinstock G."/>
            <person name="Sodergren E."/>
            <person name="Clifton S."/>
            <person name="Fulton L."/>
            <person name="Fulton B."/>
            <person name="Courtney L."/>
            <person name="Fronick C."/>
            <person name="Harrison M."/>
            <person name="Strong C."/>
            <person name="Farmer C."/>
            <person name="Delahaunty K."/>
            <person name="Markovic C."/>
            <person name="Hall O."/>
            <person name="Minx P."/>
            <person name="Tomlinson C."/>
            <person name="Mitreva M."/>
            <person name="Nelson J."/>
            <person name="Hou S."/>
            <person name="Wollam A."/>
            <person name="Pepin K.H."/>
            <person name="Johnson M."/>
            <person name="Bhonagiri V."/>
            <person name="Nash W.E."/>
            <person name="Warren W."/>
            <person name="Chinwalla A."/>
            <person name="Mardis E.R."/>
            <person name="Wilson R.K."/>
        </authorList>
    </citation>
    <scope>NUCLEOTIDE SEQUENCE [LARGE SCALE GENOMIC DNA]</scope>
    <source>
        <strain evidence="1 2">F0309</strain>
    </source>
</reference>
<organism evidence="1 2">
    <name type="scientific">Schaalia odontolytica F0309</name>
    <dbReference type="NCBI Taxonomy" id="649742"/>
    <lineage>
        <taxon>Bacteria</taxon>
        <taxon>Bacillati</taxon>
        <taxon>Actinomycetota</taxon>
        <taxon>Actinomycetes</taxon>
        <taxon>Actinomycetales</taxon>
        <taxon>Actinomycetaceae</taxon>
        <taxon>Schaalia</taxon>
    </lineage>
</organism>
<protein>
    <submittedName>
        <fullName evidence="1">Uncharacterized protein</fullName>
    </submittedName>
</protein>
<dbReference type="EMBL" id="ACYT02000009">
    <property type="protein sequence ID" value="EFF80887.1"/>
    <property type="molecule type" value="Genomic_DNA"/>
</dbReference>
<dbReference type="HOGENOM" id="CLU_3283603_0_0_11"/>
<comment type="caution">
    <text evidence="1">The sequence shown here is derived from an EMBL/GenBank/DDBJ whole genome shotgun (WGS) entry which is preliminary data.</text>
</comment>